<feature type="domain" description="Methyltransferase small" evidence="6">
    <location>
        <begin position="106"/>
        <end position="196"/>
    </location>
</feature>
<keyword evidence="4" id="KW-0949">S-adenosyl-L-methionine</keyword>
<evidence type="ECO:0000256" key="4">
    <source>
        <dbReference type="ARBA" id="ARBA00022691"/>
    </source>
</evidence>
<dbReference type="SUPFAM" id="SSF53335">
    <property type="entry name" value="S-adenosyl-L-methionine-dependent methyltransferases"/>
    <property type="match status" value="1"/>
</dbReference>
<dbReference type="PROSITE" id="PS00092">
    <property type="entry name" value="N6_MTASE"/>
    <property type="match status" value="1"/>
</dbReference>
<dbReference type="InterPro" id="IPR002052">
    <property type="entry name" value="DNA_methylase_N6_adenine_CS"/>
</dbReference>
<dbReference type="EC" id="2.1.1.297" evidence="1"/>
<evidence type="ECO:0000256" key="3">
    <source>
        <dbReference type="ARBA" id="ARBA00022679"/>
    </source>
</evidence>
<dbReference type="HAMAP" id="MF_02126">
    <property type="entry name" value="RF_methyltr_PrmC"/>
    <property type="match status" value="1"/>
</dbReference>
<keyword evidence="3 8" id="KW-0808">Transferase</keyword>
<dbReference type="InterPro" id="IPR050320">
    <property type="entry name" value="N5-glutamine_MTase"/>
</dbReference>
<keyword evidence="2 8" id="KW-0489">Methyltransferase</keyword>
<dbReference type="AlphaFoldDB" id="A0A3B0Z2R5"/>
<dbReference type="Gene3D" id="3.40.50.150">
    <property type="entry name" value="Vaccinia Virus protein VP39"/>
    <property type="match status" value="1"/>
</dbReference>
<dbReference type="Pfam" id="PF05175">
    <property type="entry name" value="MTS"/>
    <property type="match status" value="1"/>
</dbReference>
<organism evidence="8">
    <name type="scientific">hydrothermal vent metagenome</name>
    <dbReference type="NCBI Taxonomy" id="652676"/>
    <lineage>
        <taxon>unclassified sequences</taxon>
        <taxon>metagenomes</taxon>
        <taxon>ecological metagenomes</taxon>
    </lineage>
</organism>
<dbReference type="NCBIfam" id="TIGR03534">
    <property type="entry name" value="RF_mod_PrmC"/>
    <property type="match status" value="1"/>
</dbReference>
<evidence type="ECO:0000313" key="8">
    <source>
        <dbReference type="EMBL" id="VAW85971.1"/>
    </source>
</evidence>
<evidence type="ECO:0000256" key="2">
    <source>
        <dbReference type="ARBA" id="ARBA00022603"/>
    </source>
</evidence>
<dbReference type="InterPro" id="IPR004556">
    <property type="entry name" value="HemK-like"/>
</dbReference>
<dbReference type="EMBL" id="UOFP01000118">
    <property type="protein sequence ID" value="VAW85971.1"/>
    <property type="molecule type" value="Genomic_DNA"/>
</dbReference>
<dbReference type="Gene3D" id="1.10.8.10">
    <property type="entry name" value="DNA helicase RuvA subunit, C-terminal domain"/>
    <property type="match status" value="1"/>
</dbReference>
<dbReference type="InterPro" id="IPR007848">
    <property type="entry name" value="Small_mtfrase_dom"/>
</dbReference>
<name>A0A3B0Z2R5_9ZZZZ</name>
<sequence length="279" mass="30932">MCTIQQTLQQATKQLAALVDADPRLDAEVLLCHLLKKNRSHLIAWPEKIVTKAQRQAFNTLLTRRMNGEPIAYIVGHREFWSLDLQVTPATLIPRPDTERLVELALARIPDHVTWHIADLGTGSGAIALAIASERPRCQLYAVDISADALAVAEQNAKHLSIKNVTFSQGSWLTPLGKQRLDMVVSNPPYIKEGDSHLKRGDLRFEPTSALSSGPDGLDDIRILIDSSCQQLQANGWLLIEHGYHQSAEVLEIMRQQGYRGVEGFVDYSGNDRVACGQV</sequence>
<comment type="catalytic activity">
    <reaction evidence="5">
        <text>L-glutaminyl-[peptide chain release factor] + S-adenosyl-L-methionine = N(5)-methyl-L-glutaminyl-[peptide chain release factor] + S-adenosyl-L-homocysteine + H(+)</text>
        <dbReference type="Rhea" id="RHEA:42896"/>
        <dbReference type="Rhea" id="RHEA-COMP:10271"/>
        <dbReference type="Rhea" id="RHEA-COMP:10272"/>
        <dbReference type="ChEBI" id="CHEBI:15378"/>
        <dbReference type="ChEBI" id="CHEBI:30011"/>
        <dbReference type="ChEBI" id="CHEBI:57856"/>
        <dbReference type="ChEBI" id="CHEBI:59789"/>
        <dbReference type="ChEBI" id="CHEBI:61891"/>
        <dbReference type="EC" id="2.1.1.297"/>
    </reaction>
</comment>
<dbReference type="NCBIfam" id="TIGR00536">
    <property type="entry name" value="hemK_fam"/>
    <property type="match status" value="1"/>
</dbReference>
<reference evidence="8" key="1">
    <citation type="submission" date="2018-06" db="EMBL/GenBank/DDBJ databases">
        <authorList>
            <person name="Zhirakovskaya E."/>
        </authorList>
    </citation>
    <scope>NUCLEOTIDE SEQUENCE</scope>
</reference>
<accession>A0A3B0Z2R5</accession>
<dbReference type="InterPro" id="IPR019874">
    <property type="entry name" value="RF_methyltr_PrmC"/>
</dbReference>
<dbReference type="FunFam" id="1.10.8.10:FF:000032">
    <property type="entry name" value="Release factor glutamine methyltransferase"/>
    <property type="match status" value="1"/>
</dbReference>
<gene>
    <name evidence="8" type="ORF">MNBD_GAMMA18-120</name>
</gene>
<dbReference type="GO" id="GO:0003676">
    <property type="term" value="F:nucleic acid binding"/>
    <property type="evidence" value="ECO:0007669"/>
    <property type="project" value="InterPro"/>
</dbReference>
<dbReference type="GO" id="GO:0102559">
    <property type="term" value="F:peptide chain release factor N(5)-glutamine methyltransferase activity"/>
    <property type="evidence" value="ECO:0007669"/>
    <property type="project" value="UniProtKB-EC"/>
</dbReference>
<dbReference type="CDD" id="cd02440">
    <property type="entry name" value="AdoMet_MTases"/>
    <property type="match status" value="1"/>
</dbReference>
<proteinExistence type="inferred from homology"/>
<dbReference type="InterPro" id="IPR040758">
    <property type="entry name" value="PrmC_N"/>
</dbReference>
<protein>
    <recommendedName>
        <fullName evidence="1">peptide chain release factor N(5)-glutamine methyltransferase</fullName>
        <ecNumber evidence="1">2.1.1.297</ecNumber>
    </recommendedName>
</protein>
<evidence type="ECO:0000256" key="5">
    <source>
        <dbReference type="ARBA" id="ARBA00048391"/>
    </source>
</evidence>
<evidence type="ECO:0000259" key="6">
    <source>
        <dbReference type="Pfam" id="PF05175"/>
    </source>
</evidence>
<evidence type="ECO:0000259" key="7">
    <source>
        <dbReference type="Pfam" id="PF17827"/>
    </source>
</evidence>
<dbReference type="Pfam" id="PF17827">
    <property type="entry name" value="PrmC_N"/>
    <property type="match status" value="1"/>
</dbReference>
<dbReference type="PANTHER" id="PTHR18895">
    <property type="entry name" value="HEMK METHYLTRANSFERASE"/>
    <property type="match status" value="1"/>
</dbReference>
<dbReference type="GO" id="GO:0032259">
    <property type="term" value="P:methylation"/>
    <property type="evidence" value="ECO:0007669"/>
    <property type="project" value="UniProtKB-KW"/>
</dbReference>
<dbReference type="FunFam" id="3.40.50.150:FF:000053">
    <property type="entry name" value="Release factor glutamine methyltransferase"/>
    <property type="match status" value="1"/>
</dbReference>
<dbReference type="PANTHER" id="PTHR18895:SF74">
    <property type="entry name" value="MTRF1L RELEASE FACTOR GLUTAMINE METHYLTRANSFERASE"/>
    <property type="match status" value="1"/>
</dbReference>
<dbReference type="InterPro" id="IPR029063">
    <property type="entry name" value="SAM-dependent_MTases_sf"/>
</dbReference>
<feature type="domain" description="Release factor glutamine methyltransferase N-terminal" evidence="7">
    <location>
        <begin position="6"/>
        <end position="76"/>
    </location>
</feature>
<evidence type="ECO:0000256" key="1">
    <source>
        <dbReference type="ARBA" id="ARBA00012771"/>
    </source>
</evidence>